<dbReference type="Pfam" id="PF07508">
    <property type="entry name" value="Recombinase"/>
    <property type="match status" value="1"/>
</dbReference>
<sequence>MTTFGATAAEGVDAVSWDGVTIPERVRNSTSVALAVGGSLRAYVPQRPGCYLRTSRDRQGDEKSIGLQLDDAGAKLTALGWAPFAEVYRENDTSAFRKKRTVRADGSADWVVVRPEFRRMLGDLLSGRIDGVVFYDTDRLARQPRDLEDLIDVIEYTKRPAVGVTGDLNLISDADRHMARILCIMALKSSQDTSRRVARNHLADAAAGELTGRTPYAWNPDGTLRPDRARVARHIFEQFTEGVSITGIARELNRDKIPSPRGGKWAQPTVKAILTNPRYCGFVSYQGKHRTENQRQRDGWGRVLIGQDGLPVVGKWDPVIPRKLWADTQLELDHRRVLSTEKGILRNPDGVNHRKYLFTGYLRCGICRAPMSAKRVAQRGHVIYYCPGRARNACGKVSRRAEPVDEHLEKLVAEWVRGRAAPNLSDGTTAPEELQDTQARISAIRTRKGNLVTAWATGGESVSDLRPGDYYQMISTMNAELDLLERKAAEHAVAANATRYRDYAAEWSNGGFEQRRALIGEIFTAIHVMPSGKGRAPFNPAHICPVYAN</sequence>
<dbReference type="GO" id="GO:0000150">
    <property type="term" value="F:DNA strand exchange activity"/>
    <property type="evidence" value="ECO:0007669"/>
    <property type="project" value="InterPro"/>
</dbReference>
<gene>
    <name evidence="2" type="ORF">FGD71_021025</name>
</gene>
<dbReference type="OrthoDB" id="4500247at2"/>
<evidence type="ECO:0000259" key="1">
    <source>
        <dbReference type="PROSITE" id="PS51737"/>
    </source>
</evidence>
<dbReference type="RefSeq" id="WP_119102030.1">
    <property type="nucleotide sequence ID" value="NZ_QXMJ01000142.1"/>
</dbReference>
<dbReference type="CDD" id="cd00338">
    <property type="entry name" value="Ser_Recombinase"/>
    <property type="match status" value="1"/>
</dbReference>
<protein>
    <submittedName>
        <fullName evidence="2">Recombinase family protein</fullName>
    </submittedName>
</protein>
<name>A0A505DBX8_9ACTN</name>
<dbReference type="Proteomes" id="UP000317378">
    <property type="component" value="Unassembled WGS sequence"/>
</dbReference>
<dbReference type="SUPFAM" id="SSF53041">
    <property type="entry name" value="Resolvase-like"/>
    <property type="match status" value="1"/>
</dbReference>
<dbReference type="EMBL" id="VCHX02000142">
    <property type="protein sequence ID" value="TPQ20357.1"/>
    <property type="molecule type" value="Genomic_DNA"/>
</dbReference>
<dbReference type="InterPro" id="IPR006119">
    <property type="entry name" value="Resolv_N"/>
</dbReference>
<dbReference type="InterPro" id="IPR025827">
    <property type="entry name" value="Zn_ribbon_recom_dom"/>
</dbReference>
<reference evidence="2 3" key="1">
    <citation type="submission" date="2019-06" db="EMBL/GenBank/DDBJ databases">
        <title>Streptomyces sporangiiformans sp. nov., a novel actinomycete isolated from soil in Mount Song.</title>
        <authorList>
            <person name="Han L."/>
        </authorList>
    </citation>
    <scope>NUCLEOTIDE SEQUENCE [LARGE SCALE GENOMIC DNA]</scope>
    <source>
        <strain evidence="2 3">NEAU-SSA 1</strain>
    </source>
</reference>
<feature type="domain" description="Recombinase" evidence="1">
    <location>
        <begin position="206"/>
        <end position="338"/>
    </location>
</feature>
<dbReference type="GO" id="GO:0003677">
    <property type="term" value="F:DNA binding"/>
    <property type="evidence" value="ECO:0007669"/>
    <property type="project" value="InterPro"/>
</dbReference>
<dbReference type="InterPro" id="IPR036162">
    <property type="entry name" value="Resolvase-like_N_sf"/>
</dbReference>
<dbReference type="InterPro" id="IPR038109">
    <property type="entry name" value="DNA_bind_recomb_sf"/>
</dbReference>
<keyword evidence="3" id="KW-1185">Reference proteome</keyword>
<dbReference type="PROSITE" id="PS51737">
    <property type="entry name" value="RECOMBINASE_DNA_BIND"/>
    <property type="match status" value="1"/>
</dbReference>
<dbReference type="InterPro" id="IPR011109">
    <property type="entry name" value="DNA_bind_recombinase_dom"/>
</dbReference>
<dbReference type="PANTHER" id="PTHR30461:SF23">
    <property type="entry name" value="DNA RECOMBINASE-RELATED"/>
    <property type="match status" value="1"/>
</dbReference>
<dbReference type="Gene3D" id="3.90.1750.20">
    <property type="entry name" value="Putative Large Serine Recombinase, Chain B, Domain 2"/>
    <property type="match status" value="1"/>
</dbReference>
<organism evidence="2 3">
    <name type="scientific">Streptomyces sporangiiformans</name>
    <dbReference type="NCBI Taxonomy" id="2315329"/>
    <lineage>
        <taxon>Bacteria</taxon>
        <taxon>Bacillati</taxon>
        <taxon>Actinomycetota</taxon>
        <taxon>Actinomycetes</taxon>
        <taxon>Kitasatosporales</taxon>
        <taxon>Streptomycetaceae</taxon>
        <taxon>Streptomyces</taxon>
    </lineage>
</organism>
<dbReference type="PANTHER" id="PTHR30461">
    <property type="entry name" value="DNA-INVERTASE FROM LAMBDOID PROPHAGE"/>
    <property type="match status" value="1"/>
</dbReference>
<dbReference type="Gene3D" id="3.40.50.1390">
    <property type="entry name" value="Resolvase, N-terminal catalytic domain"/>
    <property type="match status" value="1"/>
</dbReference>
<proteinExistence type="predicted"/>
<evidence type="ECO:0000313" key="2">
    <source>
        <dbReference type="EMBL" id="TPQ20357.1"/>
    </source>
</evidence>
<comment type="caution">
    <text evidence="2">The sequence shown here is derived from an EMBL/GenBank/DDBJ whole genome shotgun (WGS) entry which is preliminary data.</text>
</comment>
<dbReference type="Pfam" id="PF13408">
    <property type="entry name" value="Zn_ribbon_recom"/>
    <property type="match status" value="1"/>
</dbReference>
<dbReference type="InterPro" id="IPR050639">
    <property type="entry name" value="SSR_resolvase"/>
</dbReference>
<dbReference type="AlphaFoldDB" id="A0A505DBX8"/>
<dbReference type="SMART" id="SM00857">
    <property type="entry name" value="Resolvase"/>
    <property type="match status" value="1"/>
</dbReference>
<dbReference type="Pfam" id="PF00239">
    <property type="entry name" value="Resolvase"/>
    <property type="match status" value="1"/>
</dbReference>
<evidence type="ECO:0000313" key="3">
    <source>
        <dbReference type="Proteomes" id="UP000317378"/>
    </source>
</evidence>
<accession>A0A505DBX8</accession>